<comment type="caution">
    <text evidence="1">The sequence shown here is derived from an EMBL/GenBank/DDBJ whole genome shotgun (WGS) entry which is preliminary data.</text>
</comment>
<protein>
    <submittedName>
        <fullName evidence="1">Uncharacterized protein</fullName>
    </submittedName>
</protein>
<organism evidence="1 2">
    <name type="scientific">Niallia endozanthoxylica</name>
    <dbReference type="NCBI Taxonomy" id="2036016"/>
    <lineage>
        <taxon>Bacteria</taxon>
        <taxon>Bacillati</taxon>
        <taxon>Bacillota</taxon>
        <taxon>Bacilli</taxon>
        <taxon>Bacillales</taxon>
        <taxon>Bacillaceae</taxon>
        <taxon>Niallia</taxon>
    </lineage>
</organism>
<evidence type="ECO:0000313" key="2">
    <source>
        <dbReference type="Proteomes" id="UP000326671"/>
    </source>
</evidence>
<dbReference type="OrthoDB" id="3034782at2"/>
<proteinExistence type="predicted"/>
<name>A0A5J5I0X4_9BACI</name>
<dbReference type="SUPFAM" id="SSF51182">
    <property type="entry name" value="RmlC-like cupins"/>
    <property type="match status" value="1"/>
</dbReference>
<dbReference type="Proteomes" id="UP000326671">
    <property type="component" value="Unassembled WGS sequence"/>
</dbReference>
<keyword evidence="2" id="KW-1185">Reference proteome</keyword>
<dbReference type="AlphaFoldDB" id="A0A5J5I0X4"/>
<gene>
    <name evidence="1" type="ORF">F4V44_04805</name>
</gene>
<evidence type="ECO:0000313" key="1">
    <source>
        <dbReference type="EMBL" id="KAA9028593.1"/>
    </source>
</evidence>
<sequence>MAENQLTEQKLKYSKYVAEIGWGPESRNLTREEVVEKRITPPIIGDGFNLPTATHHIESWIIPEPKAFSAMSPKGGIHKHLDCRPPGMFAEDDETSMLDNSPHYHTYDEVYLFTGTNPYDNLDLGGEVELWLGLGDQAEKFTFTKPTMVHIPAGLVHGPLVFRKVNDSARPISWVVFYDSPVLSNVHVRMLPPDFKQLGEEE</sequence>
<dbReference type="EMBL" id="VYKL01000010">
    <property type="protein sequence ID" value="KAA9028593.1"/>
    <property type="molecule type" value="Genomic_DNA"/>
</dbReference>
<dbReference type="RefSeq" id="WP_150438845.1">
    <property type="nucleotide sequence ID" value="NZ_VYKL01000010.1"/>
</dbReference>
<accession>A0A5J5I0X4</accession>
<reference evidence="1 2" key="1">
    <citation type="submission" date="2019-09" db="EMBL/GenBank/DDBJ databases">
        <title>Whole genome sequences of isolates from the Mars Exploration Rovers.</title>
        <authorList>
            <person name="Seuylemezian A."/>
            <person name="Vaishampayan P."/>
        </authorList>
    </citation>
    <scope>NUCLEOTIDE SEQUENCE [LARGE SCALE GENOMIC DNA]</scope>
    <source>
        <strain evidence="1 2">MER_TA_151</strain>
    </source>
</reference>
<dbReference type="InterPro" id="IPR011051">
    <property type="entry name" value="RmlC_Cupin_sf"/>
</dbReference>